<proteinExistence type="predicted"/>
<dbReference type="HOGENOM" id="CLU_1353962_0_0_11"/>
<accession>G8X045</accession>
<name>G8X045_STREN</name>
<feature type="chain" id="PRO_5003518578" evidence="1">
    <location>
        <begin position="34"/>
        <end position="202"/>
    </location>
</feature>
<protein>
    <submittedName>
        <fullName evidence="2">Uncharacterized protein</fullName>
    </submittedName>
</protein>
<dbReference type="KEGG" id="scy:SCATT_36650"/>
<evidence type="ECO:0000256" key="1">
    <source>
        <dbReference type="SAM" id="SignalP"/>
    </source>
</evidence>
<organism evidence="2 3">
    <name type="scientific">Streptantibioticus cattleyicolor (strain ATCC 35852 / DSM 46488 / JCM 4925 / NBRC 14057 / NRRL 8057)</name>
    <name type="common">Streptomyces cattleya</name>
    <dbReference type="NCBI Taxonomy" id="1003195"/>
    <lineage>
        <taxon>Bacteria</taxon>
        <taxon>Bacillati</taxon>
        <taxon>Actinomycetota</taxon>
        <taxon>Actinomycetes</taxon>
        <taxon>Kitasatosporales</taxon>
        <taxon>Streptomycetaceae</taxon>
        <taxon>Streptantibioticus</taxon>
    </lineage>
</organism>
<dbReference type="PROSITE" id="PS51318">
    <property type="entry name" value="TAT"/>
    <property type="match status" value="1"/>
</dbReference>
<dbReference type="InterPro" id="IPR006311">
    <property type="entry name" value="TAT_signal"/>
</dbReference>
<dbReference type="AlphaFoldDB" id="G8X045"/>
<keyword evidence="3" id="KW-1185">Reference proteome</keyword>
<feature type="signal peptide" evidence="1">
    <location>
        <begin position="1"/>
        <end position="33"/>
    </location>
</feature>
<evidence type="ECO:0000313" key="2">
    <source>
        <dbReference type="EMBL" id="AEW96036.1"/>
    </source>
</evidence>
<dbReference type="EMBL" id="CP003219">
    <property type="protein sequence ID" value="AEW96036.1"/>
    <property type="molecule type" value="Genomic_DNA"/>
</dbReference>
<dbReference type="Proteomes" id="UP000007842">
    <property type="component" value="Chromosome"/>
</dbReference>
<keyword evidence="1" id="KW-0732">Signal</keyword>
<dbReference type="PATRIC" id="fig|1003195.29.peg.3656"/>
<gene>
    <name evidence="2" type="ordered locus">SCATT_36650</name>
</gene>
<reference evidence="3" key="1">
    <citation type="submission" date="2011-12" db="EMBL/GenBank/DDBJ databases">
        <title>Complete genome sequence of Streptomyces cattleya strain DSM 46488.</title>
        <authorList>
            <person name="Ou H.-Y."/>
            <person name="Li P."/>
            <person name="Zhao C."/>
            <person name="O'Hagan D."/>
            <person name="Deng Z."/>
        </authorList>
    </citation>
    <scope>NUCLEOTIDE SEQUENCE [LARGE SCALE GENOMIC DNA]</scope>
    <source>
        <strain evidence="3">ATCC 35852 / DSM 46488 / JCM 4925 / NBRC 14057 / NRRL 8057</strain>
    </source>
</reference>
<sequence>MSSSSGHRIRLVGAAAAAAAVVTGVCAVPAAVAAPVPAASSGSHAAVKPVSAQEGTVTDTIGGLSSATAPLTPTRPVAFSLTVAADRDSHFTGTLSTRINFCPPVDPFTMPTVSLQAYENGTWVTVPATDGAYTWELPAIPAGMTTGDLHTYQLRFVEAASSAPRTGEMQANFAAFTDQDSRPVQLVGQAYGTVTLGRTAGR</sequence>
<evidence type="ECO:0000313" key="3">
    <source>
        <dbReference type="Proteomes" id="UP000007842"/>
    </source>
</evidence>